<sequence length="50" mass="5768">MSATVVRRRMRAGDLDLVAERWYLCAGVALKGMVLNWLSGKEVIYEDFNY</sequence>
<comment type="caution">
    <text evidence="1">The sequence shown here is derived from an EMBL/GenBank/DDBJ whole genome shotgun (WGS) entry which is preliminary data.</text>
</comment>
<name>A0A9W4INP0_9EURO</name>
<evidence type="ECO:0000313" key="1">
    <source>
        <dbReference type="EMBL" id="CAG8339507.1"/>
    </source>
</evidence>
<proteinExistence type="predicted"/>
<evidence type="ECO:0000313" key="2">
    <source>
        <dbReference type="Proteomes" id="UP001152649"/>
    </source>
</evidence>
<gene>
    <name evidence="1" type="ORF">PSALAMII_LOCUS2822</name>
</gene>
<dbReference type="AlphaFoldDB" id="A0A9W4INP0"/>
<dbReference type="OrthoDB" id="436496at2759"/>
<reference evidence="1" key="1">
    <citation type="submission" date="2021-07" db="EMBL/GenBank/DDBJ databases">
        <authorList>
            <person name="Branca A.L. A."/>
        </authorList>
    </citation>
    <scope>NUCLEOTIDE SEQUENCE</scope>
</reference>
<keyword evidence="2" id="KW-1185">Reference proteome</keyword>
<dbReference type="EMBL" id="CAJVPG010000110">
    <property type="protein sequence ID" value="CAG8339507.1"/>
    <property type="molecule type" value="Genomic_DNA"/>
</dbReference>
<protein>
    <submittedName>
        <fullName evidence="1">Uncharacterized protein</fullName>
    </submittedName>
</protein>
<accession>A0A9W4INP0</accession>
<dbReference type="Proteomes" id="UP001152649">
    <property type="component" value="Unassembled WGS sequence"/>
</dbReference>
<organism evidence="1 2">
    <name type="scientific">Penicillium salamii</name>
    <dbReference type="NCBI Taxonomy" id="1612424"/>
    <lineage>
        <taxon>Eukaryota</taxon>
        <taxon>Fungi</taxon>
        <taxon>Dikarya</taxon>
        <taxon>Ascomycota</taxon>
        <taxon>Pezizomycotina</taxon>
        <taxon>Eurotiomycetes</taxon>
        <taxon>Eurotiomycetidae</taxon>
        <taxon>Eurotiales</taxon>
        <taxon>Aspergillaceae</taxon>
        <taxon>Penicillium</taxon>
    </lineage>
</organism>